<accession>A0AAN7NTA7</accession>
<keyword evidence="2" id="KW-1185">Reference proteome</keyword>
<evidence type="ECO:0000313" key="1">
    <source>
        <dbReference type="EMBL" id="KAK4822067.1"/>
    </source>
</evidence>
<dbReference type="AlphaFoldDB" id="A0AAN7NTA7"/>
<name>A0AAN7NTA7_MYCAM</name>
<gene>
    <name evidence="1" type="ORF">QYF61_009328</name>
</gene>
<sequence length="94" mass="10291">MQIAPQVTTMQGHLPLDQVAQSPIQPGLKHFQGGAIHNFSGQPVPAPFKYWKAAIRSPQSLLFSRLKNPNNPEFSSSCALAFLIPSLHSWAISL</sequence>
<organism evidence="1 2">
    <name type="scientific">Mycteria americana</name>
    <name type="common">Wood stork</name>
    <dbReference type="NCBI Taxonomy" id="33587"/>
    <lineage>
        <taxon>Eukaryota</taxon>
        <taxon>Metazoa</taxon>
        <taxon>Chordata</taxon>
        <taxon>Craniata</taxon>
        <taxon>Vertebrata</taxon>
        <taxon>Euteleostomi</taxon>
        <taxon>Archelosauria</taxon>
        <taxon>Archosauria</taxon>
        <taxon>Dinosauria</taxon>
        <taxon>Saurischia</taxon>
        <taxon>Theropoda</taxon>
        <taxon>Coelurosauria</taxon>
        <taxon>Aves</taxon>
        <taxon>Neognathae</taxon>
        <taxon>Neoaves</taxon>
        <taxon>Aequornithes</taxon>
        <taxon>Ciconiiformes</taxon>
        <taxon>Ciconiidae</taxon>
        <taxon>Mycteria</taxon>
    </lineage>
</organism>
<reference evidence="1 2" key="1">
    <citation type="journal article" date="2023" name="J. Hered.">
        <title>Chromosome-level genome of the wood stork (Mycteria americana) provides insight into avian chromosome evolution.</title>
        <authorList>
            <person name="Flamio R. Jr."/>
            <person name="Ramstad K.M."/>
        </authorList>
    </citation>
    <scope>NUCLEOTIDE SEQUENCE [LARGE SCALE GENOMIC DNA]</scope>
    <source>
        <strain evidence="1">JAX WOST 10</strain>
    </source>
</reference>
<proteinExistence type="predicted"/>
<dbReference type="EMBL" id="JAUNZN010000004">
    <property type="protein sequence ID" value="KAK4822067.1"/>
    <property type="molecule type" value="Genomic_DNA"/>
</dbReference>
<protein>
    <submittedName>
        <fullName evidence="1">Uncharacterized protein</fullName>
    </submittedName>
</protein>
<comment type="caution">
    <text evidence="1">The sequence shown here is derived from an EMBL/GenBank/DDBJ whole genome shotgun (WGS) entry which is preliminary data.</text>
</comment>
<dbReference type="Proteomes" id="UP001333110">
    <property type="component" value="Unassembled WGS sequence"/>
</dbReference>
<evidence type="ECO:0000313" key="2">
    <source>
        <dbReference type="Proteomes" id="UP001333110"/>
    </source>
</evidence>